<dbReference type="PROSITE" id="PS51257">
    <property type="entry name" value="PROKAR_LIPOPROTEIN"/>
    <property type="match status" value="1"/>
</dbReference>
<feature type="compositionally biased region" description="Polar residues" evidence="1">
    <location>
        <begin position="398"/>
        <end position="411"/>
    </location>
</feature>
<keyword evidence="4" id="KW-1185">Reference proteome</keyword>
<feature type="compositionally biased region" description="Acidic residues" evidence="1">
    <location>
        <begin position="39"/>
        <end position="67"/>
    </location>
</feature>
<evidence type="ECO:0000256" key="2">
    <source>
        <dbReference type="SAM" id="SignalP"/>
    </source>
</evidence>
<dbReference type="RefSeq" id="WP_252592798.1">
    <property type="nucleotide sequence ID" value="NZ_CP099489.1"/>
</dbReference>
<gene>
    <name evidence="3" type="ORF">NF556_19230</name>
</gene>
<dbReference type="Proteomes" id="UP001056455">
    <property type="component" value="Chromosome"/>
</dbReference>
<reference evidence="3" key="1">
    <citation type="submission" date="2022-06" db="EMBL/GenBank/DDBJ databases">
        <title>Ornithinimicrobium HY1793.</title>
        <authorList>
            <person name="Huang Y."/>
        </authorList>
    </citation>
    <scope>NUCLEOTIDE SEQUENCE</scope>
    <source>
        <strain evidence="3">HY1793</strain>
    </source>
</reference>
<feature type="region of interest" description="Disordered" evidence="1">
    <location>
        <begin position="39"/>
        <end position="91"/>
    </location>
</feature>
<feature type="chain" id="PRO_5046761313" evidence="2">
    <location>
        <begin position="22"/>
        <end position="411"/>
    </location>
</feature>
<name>A0ABY4YSJ2_9MICO</name>
<keyword evidence="2" id="KW-0732">Signal</keyword>
<organism evidence="3 4">
    <name type="scientific">Ornithinimicrobium faecis</name>
    <dbReference type="NCBI Taxonomy" id="2934158"/>
    <lineage>
        <taxon>Bacteria</taxon>
        <taxon>Bacillati</taxon>
        <taxon>Actinomycetota</taxon>
        <taxon>Actinomycetes</taxon>
        <taxon>Micrococcales</taxon>
        <taxon>Ornithinimicrobiaceae</taxon>
        <taxon>Ornithinimicrobium</taxon>
    </lineage>
</organism>
<evidence type="ECO:0000313" key="4">
    <source>
        <dbReference type="Proteomes" id="UP001056455"/>
    </source>
</evidence>
<dbReference type="EMBL" id="CP099489">
    <property type="protein sequence ID" value="USQ79694.1"/>
    <property type="molecule type" value="Genomic_DNA"/>
</dbReference>
<feature type="region of interest" description="Disordered" evidence="1">
    <location>
        <begin position="374"/>
        <end position="411"/>
    </location>
</feature>
<feature type="signal peptide" evidence="2">
    <location>
        <begin position="1"/>
        <end position="21"/>
    </location>
</feature>
<accession>A0ABY4YSJ2</accession>
<proteinExistence type="predicted"/>
<evidence type="ECO:0000313" key="3">
    <source>
        <dbReference type="EMBL" id="USQ79694.1"/>
    </source>
</evidence>
<evidence type="ECO:0000256" key="1">
    <source>
        <dbReference type="SAM" id="MobiDB-lite"/>
    </source>
</evidence>
<protein>
    <submittedName>
        <fullName evidence="3">DNA polymerase V family protein</fullName>
    </submittedName>
</protein>
<sequence length="411" mass="43199">MPVRRTHRIAALGLSASLLLAGCGGSDEEAVIEDAAAEIDEQLDESAEESSADVEPEAEAASDDTEDSAGHTEEADEIQQLPSGAASKVGSVPDVPWTEIEESPETVLEAPGVRLRVTQTAQVDELSAEIAAEVAMAYGQRPARPADGETFLIATLTIEDAGWAHAEAESEGEFRVAGNPVPNTVLRGGSGERQQTTYVVSVPEGASPEDAVAELVTDDVVQQISLIDGTRVNSDVEHIYQAGTEVTVDGEGYSQVFDSWASGTHEINGQVTGAVISPYVEGWARPGQVFLGVDIDARDDTGVDDDITTIQLELADGSTLTPENDFSSLINRFDETAWFQVPADSEQITLHLNPMGKAGTKEIDFESPIEVTLTIEGGPTDGADSGDQVTATEGPGTTDETTATQEPGSTD</sequence>